<evidence type="ECO:0000256" key="2">
    <source>
        <dbReference type="ARBA" id="ARBA00004123"/>
    </source>
</evidence>
<keyword evidence="8" id="KW-0547">Nucleotide-binding</keyword>
<dbReference type="FunFam" id="3.40.50.300:FF:000593">
    <property type="entry name" value="DNA repair protein RAD50"/>
    <property type="match status" value="1"/>
</dbReference>
<evidence type="ECO:0000256" key="9">
    <source>
        <dbReference type="ARBA" id="ARBA00022763"/>
    </source>
</evidence>
<dbReference type="PANTHER" id="PTHR18867:SF12">
    <property type="entry name" value="DNA REPAIR PROTEIN RAD50"/>
    <property type="match status" value="1"/>
</dbReference>
<evidence type="ECO:0000256" key="10">
    <source>
        <dbReference type="ARBA" id="ARBA00022801"/>
    </source>
</evidence>
<feature type="compositionally biased region" description="Polar residues" evidence="22">
    <location>
        <begin position="922"/>
        <end position="937"/>
    </location>
</feature>
<feature type="region of interest" description="Disordered" evidence="22">
    <location>
        <begin position="606"/>
        <end position="639"/>
    </location>
</feature>
<dbReference type="Gene3D" id="1.10.287.1490">
    <property type="match status" value="1"/>
</dbReference>
<dbReference type="PANTHER" id="PTHR18867">
    <property type="entry name" value="RAD50"/>
    <property type="match status" value="1"/>
</dbReference>
<comment type="similarity">
    <text evidence="4">Belongs to the SMC family. RAD50 subfamily.</text>
</comment>
<dbReference type="FunFam" id="3.40.50.300:FF:001649">
    <property type="entry name" value="DNA repair protein RAD50"/>
    <property type="match status" value="1"/>
</dbReference>
<evidence type="ECO:0000256" key="15">
    <source>
        <dbReference type="ARBA" id="ARBA00023204"/>
    </source>
</evidence>
<dbReference type="GO" id="GO:0000722">
    <property type="term" value="P:telomere maintenance via recombination"/>
    <property type="evidence" value="ECO:0007669"/>
    <property type="project" value="TreeGrafter"/>
</dbReference>
<dbReference type="EMBL" id="JALJOR010000004">
    <property type="protein sequence ID" value="KAK9817777.1"/>
    <property type="molecule type" value="Genomic_DNA"/>
</dbReference>
<feature type="compositionally biased region" description="Basic and acidic residues" evidence="22">
    <location>
        <begin position="938"/>
        <end position="960"/>
    </location>
</feature>
<evidence type="ECO:0000256" key="6">
    <source>
        <dbReference type="ARBA" id="ARBA00022454"/>
    </source>
</evidence>
<evidence type="ECO:0000256" key="8">
    <source>
        <dbReference type="ARBA" id="ARBA00022741"/>
    </source>
</evidence>
<dbReference type="GO" id="GO:0000794">
    <property type="term" value="C:condensed nuclear chromosome"/>
    <property type="evidence" value="ECO:0007669"/>
    <property type="project" value="TreeGrafter"/>
</dbReference>
<keyword evidence="11" id="KW-0862">Zinc</keyword>
<dbReference type="Gene3D" id="3.40.50.300">
    <property type="entry name" value="P-loop containing nucleotide triphosphate hydrolases"/>
    <property type="match status" value="2"/>
</dbReference>
<keyword evidence="15" id="KW-0234">DNA repair</keyword>
<dbReference type="GO" id="GO:0003691">
    <property type="term" value="F:double-stranded telomeric DNA binding"/>
    <property type="evidence" value="ECO:0007669"/>
    <property type="project" value="TreeGrafter"/>
</dbReference>
<dbReference type="GO" id="GO:0005524">
    <property type="term" value="F:ATP binding"/>
    <property type="evidence" value="ECO:0007669"/>
    <property type="project" value="UniProtKB-KW"/>
</dbReference>
<keyword evidence="17" id="KW-0469">Meiosis</keyword>
<comment type="subcellular location">
    <subcellularLocation>
        <location evidence="3">Chromosome</location>
    </subcellularLocation>
    <subcellularLocation>
        <location evidence="2">Nucleus</location>
    </subcellularLocation>
</comment>
<comment type="catalytic activity">
    <reaction evidence="19">
        <text>ATP + H2O = ADP + phosphate + H(+)</text>
        <dbReference type="Rhea" id="RHEA:13065"/>
        <dbReference type="ChEBI" id="CHEBI:15377"/>
        <dbReference type="ChEBI" id="CHEBI:15378"/>
        <dbReference type="ChEBI" id="CHEBI:30616"/>
        <dbReference type="ChEBI" id="CHEBI:43474"/>
        <dbReference type="ChEBI" id="CHEBI:456216"/>
    </reaction>
</comment>
<keyword evidence="18" id="KW-0131">Cell cycle</keyword>
<keyword evidence="7" id="KW-0479">Metal-binding</keyword>
<comment type="cofactor">
    <cofactor evidence="1">
        <name>Zn(2+)</name>
        <dbReference type="ChEBI" id="CHEBI:29105"/>
    </cofactor>
</comment>
<evidence type="ECO:0000256" key="17">
    <source>
        <dbReference type="ARBA" id="ARBA00023254"/>
    </source>
</evidence>
<dbReference type="InterPro" id="IPR038729">
    <property type="entry name" value="Rad50/SbcC_AAA"/>
</dbReference>
<dbReference type="Pfam" id="PF13476">
    <property type="entry name" value="AAA_23"/>
    <property type="match status" value="1"/>
</dbReference>
<evidence type="ECO:0000256" key="3">
    <source>
        <dbReference type="ARBA" id="ARBA00004286"/>
    </source>
</evidence>
<feature type="coiled-coil region" evidence="21">
    <location>
        <begin position="406"/>
        <end position="472"/>
    </location>
</feature>
<evidence type="ECO:0000256" key="21">
    <source>
        <dbReference type="SAM" id="Coils"/>
    </source>
</evidence>
<comment type="caution">
    <text evidence="24">The sequence shown here is derived from an EMBL/GenBank/DDBJ whole genome shotgun (WGS) entry which is preliminary data.</text>
</comment>
<evidence type="ECO:0000256" key="20">
    <source>
        <dbReference type="ARBA" id="ARBA00064981"/>
    </source>
</evidence>
<name>A0AAW1QA17_9CHLO</name>
<keyword evidence="9" id="KW-0227">DNA damage</keyword>
<feature type="domain" description="Rad50/SbcC-type AAA" evidence="23">
    <location>
        <begin position="7"/>
        <end position="254"/>
    </location>
</feature>
<comment type="subunit">
    <text evidence="20">Component of the MRN complex composed of two heterodimers RAD50 and MRE11 associated with a single NBS1.</text>
</comment>
<keyword evidence="16" id="KW-0539">Nucleus</keyword>
<evidence type="ECO:0000259" key="23">
    <source>
        <dbReference type="Pfam" id="PF13476"/>
    </source>
</evidence>
<dbReference type="GO" id="GO:0051880">
    <property type="term" value="F:G-quadruplex DNA binding"/>
    <property type="evidence" value="ECO:0007669"/>
    <property type="project" value="TreeGrafter"/>
</dbReference>
<evidence type="ECO:0000256" key="12">
    <source>
        <dbReference type="ARBA" id="ARBA00022840"/>
    </source>
</evidence>
<dbReference type="GO" id="GO:0007004">
    <property type="term" value="P:telomere maintenance via telomerase"/>
    <property type="evidence" value="ECO:0007669"/>
    <property type="project" value="TreeGrafter"/>
</dbReference>
<organism evidence="24 25">
    <name type="scientific">[Myrmecia] bisecta</name>
    <dbReference type="NCBI Taxonomy" id="41462"/>
    <lineage>
        <taxon>Eukaryota</taxon>
        <taxon>Viridiplantae</taxon>
        <taxon>Chlorophyta</taxon>
        <taxon>core chlorophytes</taxon>
        <taxon>Trebouxiophyceae</taxon>
        <taxon>Trebouxiales</taxon>
        <taxon>Trebouxiaceae</taxon>
        <taxon>Myrmecia</taxon>
    </lineage>
</organism>
<evidence type="ECO:0000256" key="4">
    <source>
        <dbReference type="ARBA" id="ARBA00009439"/>
    </source>
</evidence>
<gene>
    <name evidence="24" type="ORF">WJX72_002045</name>
</gene>
<keyword evidence="13" id="KW-0460">Magnesium</keyword>
<dbReference type="GO" id="GO:0006302">
    <property type="term" value="P:double-strand break repair"/>
    <property type="evidence" value="ECO:0007669"/>
    <property type="project" value="InterPro"/>
</dbReference>
<proteinExistence type="inferred from homology"/>
<reference evidence="24 25" key="1">
    <citation type="journal article" date="2024" name="Nat. Commun.">
        <title>Phylogenomics reveals the evolutionary origins of lichenization in chlorophyte algae.</title>
        <authorList>
            <person name="Puginier C."/>
            <person name="Libourel C."/>
            <person name="Otte J."/>
            <person name="Skaloud P."/>
            <person name="Haon M."/>
            <person name="Grisel S."/>
            <person name="Petersen M."/>
            <person name="Berrin J.G."/>
            <person name="Delaux P.M."/>
            <person name="Dal Grande F."/>
            <person name="Keller J."/>
        </authorList>
    </citation>
    <scope>NUCLEOTIDE SEQUENCE [LARGE SCALE GENOMIC DNA]</scope>
    <source>
        <strain evidence="24 25">SAG 2043</strain>
    </source>
</reference>
<dbReference type="NCBIfam" id="TIGR00606">
    <property type="entry name" value="rad50"/>
    <property type="match status" value="1"/>
</dbReference>
<accession>A0AAW1QA17</accession>
<protein>
    <recommendedName>
        <fullName evidence="5">DNA repair protein RAD50</fullName>
    </recommendedName>
</protein>
<evidence type="ECO:0000256" key="14">
    <source>
        <dbReference type="ARBA" id="ARBA00023054"/>
    </source>
</evidence>
<dbReference type="InterPro" id="IPR004584">
    <property type="entry name" value="Rad50_eukaryotes"/>
</dbReference>
<dbReference type="InterPro" id="IPR027417">
    <property type="entry name" value="P-loop_NTPase"/>
</dbReference>
<keyword evidence="6" id="KW-0158">Chromosome</keyword>
<keyword evidence="25" id="KW-1185">Reference proteome</keyword>
<dbReference type="GO" id="GO:0030870">
    <property type="term" value="C:Mre11 complex"/>
    <property type="evidence" value="ECO:0007669"/>
    <property type="project" value="InterPro"/>
</dbReference>
<dbReference type="GO" id="GO:0070192">
    <property type="term" value="P:chromosome organization involved in meiotic cell cycle"/>
    <property type="evidence" value="ECO:0007669"/>
    <property type="project" value="TreeGrafter"/>
</dbReference>
<evidence type="ECO:0000256" key="18">
    <source>
        <dbReference type="ARBA" id="ARBA00023306"/>
    </source>
</evidence>
<dbReference type="Proteomes" id="UP001489004">
    <property type="component" value="Unassembled WGS sequence"/>
</dbReference>
<evidence type="ECO:0000256" key="16">
    <source>
        <dbReference type="ARBA" id="ARBA00023242"/>
    </source>
</evidence>
<evidence type="ECO:0000256" key="19">
    <source>
        <dbReference type="ARBA" id="ARBA00049360"/>
    </source>
</evidence>
<evidence type="ECO:0000313" key="24">
    <source>
        <dbReference type="EMBL" id="KAK9817777.1"/>
    </source>
</evidence>
<keyword evidence="12" id="KW-0067">ATP-binding</keyword>
<evidence type="ECO:0000256" key="1">
    <source>
        <dbReference type="ARBA" id="ARBA00001947"/>
    </source>
</evidence>
<dbReference type="GO" id="GO:0016887">
    <property type="term" value="F:ATP hydrolysis activity"/>
    <property type="evidence" value="ECO:0007669"/>
    <property type="project" value="InterPro"/>
</dbReference>
<evidence type="ECO:0000256" key="11">
    <source>
        <dbReference type="ARBA" id="ARBA00022833"/>
    </source>
</evidence>
<sequence length="1323" mass="150822">MACTIDKMLIKGIRSFSPDNQNVIEFYKPLTLIVGHNGAGKTTIIECLKQACTGELPPNTRSGQSFIHDPKVAGETEVKAQIKLRFRTSTGQPVVVIRTFQLTQKKTALQFKALDQTLQTFNKDTGQKEALSYRCADIDRIVPTLMGVSKAILENVIFVHQEDSNWPLSEGQVLKKKFDDIFAATKYTKALEALRKLRTEKVSEAKQFKLLLDHLTTHKDTATKLRSEIADNREKDRSHMEQIQAFDQEMQELETARNELNTKLNAIIKCDEEIKSLKTQHGMLTRQNAETKVRLLSSGCEEEDLNISIEELEESIADMAPNVNRHMSELYNLERTILAKKAEIEAMKDAYSRDVKLHGRMAAEGEAHRRNVADRDRFVRATVTQHGLGQVPGDGELSTQAVAGVARTFEERLQGLQGQLQQLKDNSRQQDDQMGHLIDRVTADITATTEGARMKQDQLRRNDARLNQLSNEAATCAVSPAMLEDVVSREKAAETDMVTRKQNLERAKLDQEVLKHTAALDELQRRASQLRQEREKLSRAAEGATRQKIKRQEVLQKEAEVHLLISNKRDKLSHLLNVRSADLPAPSNLKAAVGEALTKKRAELATKGTELRDAQNRSSSAEGALSAARSQLHRQTQELAAARQQIRTGLTQVYGEAREGPLGEYLKEAETKRVEHSEQMQRIQALNVSITHNKRMAQQNHVCYTCGRQLHAGAELDAFLARQAEQARSVPQTLQKLGDELHRTEDRLTALKQLQPAFLRFEALKDKEIPASEQRVAALEGQVQQDMERVEELQQEYGLMEHEQKDGAKLQQEVVWNVDRLQKEVDAGKAEIDALQAQHAASGAGRSVADVDEDLDRVEGEKAGHERQKDELLRKQARLRDEVAAATAEWHKVREELQERRRLMERRAELDRQRADLEAQNGQMRTQMDQMQASKQPLEQKKKELAREREEKRRDARTRETEMEARLRELHNHAHALRSKIQAVEEYLQAGKAAQLQQMTASLDAAKRRQDAGELQLKELEEEQKTKTSELKGQDDLRRQIEDILVWRRSSQREAEIGTQINALQSKIAEVGDQRIMDEQYTNLQRQAVEKRRRQDMLRGSLATIQETIKRAERDLSAAQYRDIDLRYRKQLIELRTTEMVNTDLEKYHKALEKALLSFHTTKMADINKIIKELWQKTYRNQDIDYIQIKADADGQRSYNYRVVMVSGGAELDMRGRCSAGQKVLACLIIRLALAETFCLNCGILALDEPTTNLDADNSASLADALRNIMQTRQQQENFQLIVITHDEKFANLIGTREHAEHRWRITKDENQHSHIAQEDLAD</sequence>
<evidence type="ECO:0000256" key="13">
    <source>
        <dbReference type="ARBA" id="ARBA00022842"/>
    </source>
</evidence>
<feature type="region of interest" description="Disordered" evidence="22">
    <location>
        <begin position="922"/>
        <end position="960"/>
    </location>
</feature>
<evidence type="ECO:0000313" key="25">
    <source>
        <dbReference type="Proteomes" id="UP001489004"/>
    </source>
</evidence>
<dbReference type="GO" id="GO:0043047">
    <property type="term" value="F:single-stranded telomeric DNA binding"/>
    <property type="evidence" value="ECO:0007669"/>
    <property type="project" value="TreeGrafter"/>
</dbReference>
<evidence type="ECO:0000256" key="22">
    <source>
        <dbReference type="SAM" id="MobiDB-lite"/>
    </source>
</evidence>
<dbReference type="GO" id="GO:0046872">
    <property type="term" value="F:metal ion binding"/>
    <property type="evidence" value="ECO:0007669"/>
    <property type="project" value="UniProtKB-KW"/>
</dbReference>
<evidence type="ECO:0000256" key="5">
    <source>
        <dbReference type="ARBA" id="ARBA00017893"/>
    </source>
</evidence>
<evidence type="ECO:0000256" key="7">
    <source>
        <dbReference type="ARBA" id="ARBA00022723"/>
    </source>
</evidence>
<feature type="coiled-coil region" evidence="21">
    <location>
        <begin position="1003"/>
        <end position="1037"/>
    </location>
</feature>
<keyword evidence="10" id="KW-0378">Hydrolase</keyword>
<dbReference type="SUPFAM" id="SSF52540">
    <property type="entry name" value="P-loop containing nucleoside triphosphate hydrolases"/>
    <property type="match status" value="2"/>
</dbReference>
<feature type="coiled-coil region" evidence="21">
    <location>
        <begin position="506"/>
        <end position="547"/>
    </location>
</feature>
<keyword evidence="14 21" id="KW-0175">Coiled coil</keyword>
<feature type="compositionally biased region" description="Basic and acidic residues" evidence="22">
    <location>
        <begin position="606"/>
        <end position="615"/>
    </location>
</feature>